<keyword evidence="3" id="KW-1185">Reference proteome</keyword>
<dbReference type="InterPro" id="IPR008928">
    <property type="entry name" value="6-hairpin_glycosidase_sf"/>
</dbReference>
<feature type="domain" description="Mannosylglycerate hydrolase MGH1-like glycoside hydrolase" evidence="1">
    <location>
        <begin position="672"/>
        <end position="859"/>
    </location>
</feature>
<dbReference type="AlphaFoldDB" id="A0A7S7SM50"/>
<gene>
    <name evidence="2" type="ORF">IRI77_01795</name>
</gene>
<dbReference type="Proteomes" id="UP000593892">
    <property type="component" value="Chromosome"/>
</dbReference>
<dbReference type="Gene3D" id="1.50.10.10">
    <property type="match status" value="2"/>
</dbReference>
<sequence>MSAEHQRLLEARDRVKHWKRWGPYLSERQWGTVREDYSPEGDAWASFPFEHSHQRAYRWGEDGLLGISDNHQRLCFAVALWNGRDPILKERLYGLNNGQGNHGEDVKEVYFYLDSTPTHSYMKALYKYPQRHYPYDWLRRRAAQLGLHEHEPEVWESGCFDENRYFDVFAEYAKAEENDILIRLTVHNRGPVAAPLHLLPTLWFRNRWSWGRKDRPRASITETGPGQVEASEATMGRWSFTLEGAPPLLFTENESNDHVLYGNSKGSVYTKDAFHRRIVSGELEAVNPLQTGSKMCGWYQLEVPAGGSVSVRLRLRADAPAAEGFSNFDEIFAQRLKEADDFYCELRSCTLSDDARLVQRQAFAGLLWSKQYYHYVVEDWLKGDPATPPPPEERLNGRNSEWRHFFTDDILSMPDKWEYPWFAAWDLAFHMIPFAQVDAEFAKTQLQLLLREWYLHPNGQIPAYEWAFSDVNPPVHAWACYRVFKIDWKENGGPDYEFLERCFHKLLMNFTWWVNRKDSTGDNIFEGGFLGLDNIGVFDRSRPLPTGGYIEQSDGTSWMAMYSLNMLRIALELAKVNAAYEDIASKFLEHFLYISSAMNTLGGAGLWDEQDGFYYDRLRLPNGHCYPLRVRSIVGLIPLFAVETFDAELTANLDGFQRRTKWFIEHRRDLTEHLLWHPADDRNPLGIIALIQPIRLIRALELMLDEAEFLSPYGIRSMSQVHRKNPFVMHVNGDEYRVDYCPAESSSRMFGGNSNWRGPIWFPLNYLLIESLQKFHHFFGDRLQVEFPTGSGNVMDLAEIAAEISKRLSHIFLRDENGRRACYGDTELFQTDEHFRDYLFFHEYFHGDNGAGLGANHQTGWTALVAKLLTQSGE</sequence>
<evidence type="ECO:0000259" key="1">
    <source>
        <dbReference type="Pfam" id="PF22422"/>
    </source>
</evidence>
<dbReference type="RefSeq" id="WP_194450382.1">
    <property type="nucleotide sequence ID" value="NZ_CP063849.1"/>
</dbReference>
<evidence type="ECO:0000313" key="2">
    <source>
        <dbReference type="EMBL" id="QOY88720.1"/>
    </source>
</evidence>
<dbReference type="SUPFAM" id="SSF48208">
    <property type="entry name" value="Six-hairpin glycosidases"/>
    <property type="match status" value="1"/>
</dbReference>
<protein>
    <submittedName>
        <fullName evidence="2">Glucosidase</fullName>
    </submittedName>
</protein>
<dbReference type="Pfam" id="PF22422">
    <property type="entry name" value="MGH1-like_GH"/>
    <property type="match status" value="2"/>
</dbReference>
<dbReference type="EMBL" id="CP063849">
    <property type="protein sequence ID" value="QOY88720.1"/>
    <property type="molecule type" value="Genomic_DNA"/>
</dbReference>
<dbReference type="PANTHER" id="PTHR10412:SF10">
    <property type="entry name" value="GLYCOSYL HYDROLASE FAMILY 63 C-TERMINAL DOMAIN-CONTAINING PROTEIN"/>
    <property type="match status" value="1"/>
</dbReference>
<feature type="domain" description="Mannosylglycerate hydrolase MGH1-like glycoside hydrolase" evidence="1">
    <location>
        <begin position="419"/>
        <end position="522"/>
    </location>
</feature>
<dbReference type="InterPro" id="IPR054491">
    <property type="entry name" value="MGH1-like_GH"/>
</dbReference>
<dbReference type="InterPro" id="IPR004888">
    <property type="entry name" value="Glycoside_hydrolase_63"/>
</dbReference>
<dbReference type="KEGG" id="pfer:IRI77_01795"/>
<reference evidence="2 3" key="1">
    <citation type="submission" date="2020-10" db="EMBL/GenBank/DDBJ databases">
        <title>Complete genome sequence of Paludibaculum fermentans P105T, a facultatively anaerobic acidobacterium capable of dissimilatory Fe(III) reduction.</title>
        <authorList>
            <person name="Dedysh S.N."/>
            <person name="Beletsky A.V."/>
            <person name="Kulichevskaya I.S."/>
            <person name="Mardanov A.V."/>
            <person name="Ravin N.V."/>
        </authorList>
    </citation>
    <scope>NUCLEOTIDE SEQUENCE [LARGE SCALE GENOMIC DNA]</scope>
    <source>
        <strain evidence="2 3">P105</strain>
    </source>
</reference>
<proteinExistence type="predicted"/>
<dbReference type="InterPro" id="IPR012341">
    <property type="entry name" value="6hp_glycosidase-like_sf"/>
</dbReference>
<dbReference type="GO" id="GO:0004573">
    <property type="term" value="F:Glc3Man9GlcNAc2 oligosaccharide glucosidase activity"/>
    <property type="evidence" value="ECO:0007669"/>
    <property type="project" value="InterPro"/>
</dbReference>
<name>A0A7S7SM50_PALFE</name>
<evidence type="ECO:0000313" key="3">
    <source>
        <dbReference type="Proteomes" id="UP000593892"/>
    </source>
</evidence>
<dbReference type="PANTHER" id="PTHR10412">
    <property type="entry name" value="MANNOSYL-OLIGOSACCHARIDE GLUCOSIDASE"/>
    <property type="match status" value="1"/>
</dbReference>
<dbReference type="GO" id="GO:0009311">
    <property type="term" value="P:oligosaccharide metabolic process"/>
    <property type="evidence" value="ECO:0007669"/>
    <property type="project" value="InterPro"/>
</dbReference>
<accession>A0A7S7SM50</accession>
<organism evidence="2 3">
    <name type="scientific">Paludibaculum fermentans</name>
    <dbReference type="NCBI Taxonomy" id="1473598"/>
    <lineage>
        <taxon>Bacteria</taxon>
        <taxon>Pseudomonadati</taxon>
        <taxon>Acidobacteriota</taxon>
        <taxon>Terriglobia</taxon>
        <taxon>Bryobacterales</taxon>
        <taxon>Bryobacteraceae</taxon>
        <taxon>Paludibaculum</taxon>
    </lineage>
</organism>